<comment type="similarity">
    <text evidence="2 10">Belongs to the glycosyltransferase 31 family.</text>
</comment>
<feature type="signal peptide" evidence="11">
    <location>
        <begin position="1"/>
        <end position="16"/>
    </location>
</feature>
<evidence type="ECO:0000313" key="13">
    <source>
        <dbReference type="Proteomes" id="UP000274131"/>
    </source>
</evidence>
<comment type="subcellular location">
    <subcellularLocation>
        <location evidence="1 10">Golgi apparatus membrane</location>
        <topology evidence="1 10">Single-pass type II membrane protein</topology>
    </subcellularLocation>
</comment>
<evidence type="ECO:0000256" key="3">
    <source>
        <dbReference type="ARBA" id="ARBA00022676"/>
    </source>
</evidence>
<dbReference type="Gene3D" id="3.90.550.50">
    <property type="match status" value="1"/>
</dbReference>
<evidence type="ECO:0000256" key="6">
    <source>
        <dbReference type="ARBA" id="ARBA00022968"/>
    </source>
</evidence>
<gene>
    <name evidence="12" type="ORF">EVEC_LOCUS12171</name>
</gene>
<accession>A0A0N4VPS5</accession>
<keyword evidence="13" id="KW-1185">Reference proteome</keyword>
<keyword evidence="11" id="KW-0732">Signal</keyword>
<evidence type="ECO:0000256" key="4">
    <source>
        <dbReference type="ARBA" id="ARBA00022679"/>
    </source>
</evidence>
<dbReference type="OrthoDB" id="6355886at2759"/>
<reference evidence="12 13" key="2">
    <citation type="submission" date="2018-10" db="EMBL/GenBank/DDBJ databases">
        <authorList>
            <consortium name="Pathogen Informatics"/>
        </authorList>
    </citation>
    <scope>NUCLEOTIDE SEQUENCE [LARGE SCALE GENOMIC DNA]</scope>
</reference>
<evidence type="ECO:0000256" key="1">
    <source>
        <dbReference type="ARBA" id="ARBA00004323"/>
    </source>
</evidence>
<feature type="chain" id="PRO_5043123105" description="Hexosyltransferase" evidence="11">
    <location>
        <begin position="17"/>
        <end position="245"/>
    </location>
</feature>
<dbReference type="EMBL" id="UXUI01013626">
    <property type="protein sequence ID" value="VDD97420.1"/>
    <property type="molecule type" value="Genomic_DNA"/>
</dbReference>
<dbReference type="Pfam" id="PF01762">
    <property type="entry name" value="Galactosyl_T"/>
    <property type="match status" value="1"/>
</dbReference>
<proteinExistence type="inferred from homology"/>
<organism evidence="14">
    <name type="scientific">Enterobius vermicularis</name>
    <name type="common">Human pinworm</name>
    <dbReference type="NCBI Taxonomy" id="51028"/>
    <lineage>
        <taxon>Eukaryota</taxon>
        <taxon>Metazoa</taxon>
        <taxon>Ecdysozoa</taxon>
        <taxon>Nematoda</taxon>
        <taxon>Chromadorea</taxon>
        <taxon>Rhabditida</taxon>
        <taxon>Spirurina</taxon>
        <taxon>Oxyuridomorpha</taxon>
        <taxon>Oxyuroidea</taxon>
        <taxon>Oxyuridae</taxon>
        <taxon>Enterobius</taxon>
    </lineage>
</organism>
<evidence type="ECO:0000256" key="11">
    <source>
        <dbReference type="SAM" id="SignalP"/>
    </source>
</evidence>
<dbReference type="GO" id="GO:0016758">
    <property type="term" value="F:hexosyltransferase activity"/>
    <property type="evidence" value="ECO:0007669"/>
    <property type="project" value="InterPro"/>
</dbReference>
<dbReference type="Proteomes" id="UP000274131">
    <property type="component" value="Unassembled WGS sequence"/>
</dbReference>
<keyword evidence="5" id="KW-0812">Transmembrane</keyword>
<name>A0A0N4VPS5_ENTVE</name>
<dbReference type="EC" id="2.4.1.-" evidence="10"/>
<reference evidence="14" key="1">
    <citation type="submission" date="2017-02" db="UniProtKB">
        <authorList>
            <consortium name="WormBaseParasite"/>
        </authorList>
    </citation>
    <scope>IDENTIFICATION</scope>
</reference>
<dbReference type="AlphaFoldDB" id="A0A0N4VPS5"/>
<dbReference type="PANTHER" id="PTHR11214">
    <property type="entry name" value="BETA-1,3-N-ACETYLGLUCOSAMINYLTRANSFERASE"/>
    <property type="match status" value="1"/>
</dbReference>
<evidence type="ECO:0000313" key="12">
    <source>
        <dbReference type="EMBL" id="VDD97420.1"/>
    </source>
</evidence>
<evidence type="ECO:0000256" key="5">
    <source>
        <dbReference type="ARBA" id="ARBA00022692"/>
    </source>
</evidence>
<keyword evidence="9" id="KW-0472">Membrane</keyword>
<evidence type="ECO:0000256" key="10">
    <source>
        <dbReference type="RuleBase" id="RU363063"/>
    </source>
</evidence>
<dbReference type="WBParaSite" id="EVEC_0001300901-mRNA-1">
    <property type="protein sequence ID" value="EVEC_0001300901-mRNA-1"/>
    <property type="gene ID" value="EVEC_0001300901"/>
</dbReference>
<protein>
    <recommendedName>
        <fullName evidence="10">Hexosyltransferase</fullName>
        <ecNumber evidence="10">2.4.1.-</ecNumber>
    </recommendedName>
</protein>
<keyword evidence="8 10" id="KW-0333">Golgi apparatus</keyword>
<dbReference type="GO" id="GO:0006493">
    <property type="term" value="P:protein O-linked glycosylation"/>
    <property type="evidence" value="ECO:0007669"/>
    <property type="project" value="TreeGrafter"/>
</dbReference>
<evidence type="ECO:0000256" key="9">
    <source>
        <dbReference type="ARBA" id="ARBA00023136"/>
    </source>
</evidence>
<keyword evidence="6" id="KW-0735">Signal-anchor</keyword>
<keyword evidence="4" id="KW-0808">Transferase</keyword>
<evidence type="ECO:0000256" key="2">
    <source>
        <dbReference type="ARBA" id="ARBA00008661"/>
    </source>
</evidence>
<evidence type="ECO:0000256" key="7">
    <source>
        <dbReference type="ARBA" id="ARBA00022989"/>
    </source>
</evidence>
<evidence type="ECO:0000256" key="8">
    <source>
        <dbReference type="ARBA" id="ARBA00023034"/>
    </source>
</evidence>
<keyword evidence="7" id="KW-1133">Transmembrane helix</keyword>
<sequence>MLKWFQLGVRLLFTLGISQNYTIARLAEKEALHYHDIIQQNFLDTYYNLTLKTIMAVRFVYEYCDNVKYILTTNDDVLVNLWVVIKTLRLYLDTRKPQKEVERTIFCNVFHHPKVIRDPRNKWYLSRKEFPNYYYNDYCAELMIIIPSQLIRKMFEASKKATFIKIADYFLTGILATKAKAKFKDFSTKAFNHKFKKSRSAFLLRTIYFQATESIEQAEEMWNQLKHKYSSGKKQYEENDEIKRF</sequence>
<dbReference type="STRING" id="51028.A0A0N4VPS5"/>
<evidence type="ECO:0000313" key="14">
    <source>
        <dbReference type="WBParaSite" id="EVEC_0001300901-mRNA-1"/>
    </source>
</evidence>
<dbReference type="GO" id="GO:0000139">
    <property type="term" value="C:Golgi membrane"/>
    <property type="evidence" value="ECO:0007669"/>
    <property type="project" value="UniProtKB-SubCell"/>
</dbReference>
<keyword evidence="3 10" id="KW-0328">Glycosyltransferase</keyword>
<dbReference type="PANTHER" id="PTHR11214:SF376">
    <property type="entry name" value="HEXOSYLTRANSFERASE"/>
    <property type="match status" value="1"/>
</dbReference>
<dbReference type="InterPro" id="IPR002659">
    <property type="entry name" value="Glyco_trans_31"/>
</dbReference>